<evidence type="ECO:0000313" key="2">
    <source>
        <dbReference type="Proteomes" id="UP000272833"/>
    </source>
</evidence>
<dbReference type="EMBL" id="RHRS01000078">
    <property type="protein sequence ID" value="RRW29658.1"/>
    <property type="molecule type" value="Genomic_DNA"/>
</dbReference>
<organism evidence="1 2">
    <name type="scientific">Ectopseudomonas oleovorans</name>
    <name type="common">Pseudomonas oleovorans</name>
    <dbReference type="NCBI Taxonomy" id="301"/>
    <lineage>
        <taxon>Bacteria</taxon>
        <taxon>Pseudomonadati</taxon>
        <taxon>Pseudomonadota</taxon>
        <taxon>Gammaproteobacteria</taxon>
        <taxon>Pseudomonadales</taxon>
        <taxon>Pseudomonadaceae</taxon>
        <taxon>Ectopseudomonas</taxon>
    </lineage>
</organism>
<reference evidence="1 2" key="1">
    <citation type="submission" date="2018-10" db="EMBL/GenBank/DDBJ databases">
        <title>Transmission dynamics of multidrug resistant bacteria on intensive care unit surfaces.</title>
        <authorList>
            <person name="D'Souza A.W."/>
            <person name="Potter R.F."/>
            <person name="Wallace M."/>
            <person name="Shupe A."/>
            <person name="Patel S."/>
            <person name="Sun S."/>
            <person name="Gul D."/>
            <person name="Kwon J.H."/>
            <person name="Andleeb S."/>
            <person name="Burnham C.-A.D."/>
            <person name="Dantas G."/>
        </authorList>
    </citation>
    <scope>NUCLEOTIDE SEQUENCE [LARGE SCALE GENOMIC DNA]</scope>
    <source>
        <strain evidence="1 2">PO_271</strain>
    </source>
</reference>
<dbReference type="AlphaFoldDB" id="A0A427H8P9"/>
<evidence type="ECO:0000313" key="1">
    <source>
        <dbReference type="EMBL" id="RRW29658.1"/>
    </source>
</evidence>
<dbReference type="Proteomes" id="UP000272833">
    <property type="component" value="Unassembled WGS sequence"/>
</dbReference>
<sequence length="99" mass="10671">MEDSKALSDCGGEQSRLQDKIKMLYELVSRAPAQVASKSDADRLLDDEEFLERLVGRLAPRLQALQLEQGSNASRALGGAVKAFEHVAASAVKRDQSAG</sequence>
<accession>A0A427H8P9</accession>
<dbReference type="RefSeq" id="WP_125875078.1">
    <property type="nucleotide sequence ID" value="NZ_CAJQNA010000099.1"/>
</dbReference>
<protein>
    <submittedName>
        <fullName evidence="1">Uncharacterized protein</fullName>
    </submittedName>
</protein>
<proteinExistence type="predicted"/>
<gene>
    <name evidence="1" type="ORF">EGJ44_20235</name>
</gene>
<comment type="caution">
    <text evidence="1">The sequence shown here is derived from an EMBL/GenBank/DDBJ whole genome shotgun (WGS) entry which is preliminary data.</text>
</comment>
<name>A0A427H8P9_ECTOL</name>